<dbReference type="RefSeq" id="WP_014161407.1">
    <property type="nucleotide sequence ID" value="NC_016147.2"/>
</dbReference>
<sequence>MALDTTLRLLARTSGRSAADLAAAIPRVGAATVRAWMAGEKLPGREQLIALARALGIPAGALLSELATQLDPARTRGESDLLSAYRGLSPRQQGALIEVARGMAATRQRRRRPASKEPR</sequence>
<keyword evidence="3" id="KW-1185">Reference proteome</keyword>
<dbReference type="EMBL" id="CP003093">
    <property type="protein sequence ID" value="AER57234.1"/>
    <property type="molecule type" value="Genomic_DNA"/>
</dbReference>
<dbReference type="HOGENOM" id="CLU_2059427_0_0_6"/>
<feature type="domain" description="HTH cro/C1-type" evidence="1">
    <location>
        <begin position="6"/>
        <end position="62"/>
    </location>
</feature>
<reference evidence="2 3" key="1">
    <citation type="journal article" date="2012" name="J. Bacteriol.">
        <title>Complete Genome Sequence of the BTEX-Degrading Bacterium Pseudoxanthomonas spadix BD-a59.</title>
        <authorList>
            <person name="Lee S.H."/>
            <person name="Jin H.M."/>
            <person name="Lee H.J."/>
            <person name="Kim J.M."/>
            <person name="Jeon C.O."/>
        </authorList>
    </citation>
    <scope>NUCLEOTIDE SEQUENCE [LARGE SCALE GENOMIC DNA]</scope>
    <source>
        <strain evidence="2 3">BD-a59</strain>
    </source>
</reference>
<dbReference type="InterPro" id="IPR001387">
    <property type="entry name" value="Cro/C1-type_HTH"/>
</dbReference>
<proteinExistence type="predicted"/>
<dbReference type="InterPro" id="IPR010982">
    <property type="entry name" value="Lambda_DNA-bd_dom_sf"/>
</dbReference>
<dbReference type="SUPFAM" id="SSF47413">
    <property type="entry name" value="lambda repressor-like DNA-binding domains"/>
    <property type="match status" value="1"/>
</dbReference>
<protein>
    <recommendedName>
        <fullName evidence="1">HTH cro/C1-type domain-containing protein</fullName>
    </recommendedName>
</protein>
<dbReference type="KEGG" id="psd:DSC_12950"/>
<dbReference type="STRING" id="1045855.DSC_12950"/>
<evidence type="ECO:0000313" key="2">
    <source>
        <dbReference type="EMBL" id="AER57234.1"/>
    </source>
</evidence>
<dbReference type="OrthoDB" id="6007813at2"/>
<dbReference type="Proteomes" id="UP000005870">
    <property type="component" value="Chromosome"/>
</dbReference>
<dbReference type="SMART" id="SM00530">
    <property type="entry name" value="HTH_XRE"/>
    <property type="match status" value="1"/>
</dbReference>
<dbReference type="CDD" id="cd00093">
    <property type="entry name" value="HTH_XRE"/>
    <property type="match status" value="1"/>
</dbReference>
<dbReference type="eggNOG" id="ENOG5031TJW">
    <property type="taxonomic scope" value="Bacteria"/>
</dbReference>
<name>G7US26_PSEUP</name>
<dbReference type="AlphaFoldDB" id="G7US26"/>
<gene>
    <name evidence="2" type="ordered locus">DSC_12950</name>
</gene>
<evidence type="ECO:0000259" key="1">
    <source>
        <dbReference type="SMART" id="SM00530"/>
    </source>
</evidence>
<organism evidence="2 3">
    <name type="scientific">Pseudoxanthomonas spadix (strain BD-a59)</name>
    <dbReference type="NCBI Taxonomy" id="1045855"/>
    <lineage>
        <taxon>Bacteria</taxon>
        <taxon>Pseudomonadati</taxon>
        <taxon>Pseudomonadota</taxon>
        <taxon>Gammaproteobacteria</taxon>
        <taxon>Lysobacterales</taxon>
        <taxon>Lysobacteraceae</taxon>
        <taxon>Pseudoxanthomonas</taxon>
    </lineage>
</organism>
<dbReference type="GO" id="GO:0003677">
    <property type="term" value="F:DNA binding"/>
    <property type="evidence" value="ECO:0007669"/>
    <property type="project" value="InterPro"/>
</dbReference>
<dbReference type="Gene3D" id="1.10.260.40">
    <property type="entry name" value="lambda repressor-like DNA-binding domains"/>
    <property type="match status" value="1"/>
</dbReference>
<evidence type="ECO:0000313" key="3">
    <source>
        <dbReference type="Proteomes" id="UP000005870"/>
    </source>
</evidence>
<accession>G7US26</accession>